<feature type="region of interest" description="Disordered" evidence="5">
    <location>
        <begin position="142"/>
        <end position="175"/>
    </location>
</feature>
<evidence type="ECO:0000256" key="3">
    <source>
        <dbReference type="ARBA" id="ARBA00023125"/>
    </source>
</evidence>
<feature type="compositionally biased region" description="Low complexity" evidence="5">
    <location>
        <begin position="801"/>
        <end position="812"/>
    </location>
</feature>
<dbReference type="Proteomes" id="UP000242146">
    <property type="component" value="Unassembled WGS sequence"/>
</dbReference>
<evidence type="ECO:0000256" key="2">
    <source>
        <dbReference type="ARBA" id="ARBA00022723"/>
    </source>
</evidence>
<keyword evidence="2" id="KW-0479">Metal-binding</keyword>
<dbReference type="Pfam" id="PF04082">
    <property type="entry name" value="Fungal_trans"/>
    <property type="match status" value="1"/>
</dbReference>
<feature type="region of interest" description="Disordered" evidence="5">
    <location>
        <begin position="766"/>
        <end position="834"/>
    </location>
</feature>
<feature type="domain" description="Xylanolytic transcriptional activator regulatory" evidence="6">
    <location>
        <begin position="343"/>
        <end position="416"/>
    </location>
</feature>
<reference evidence="7 8" key="1">
    <citation type="submission" date="2016-07" db="EMBL/GenBank/DDBJ databases">
        <title>Pervasive Adenine N6-methylation of Active Genes in Fungi.</title>
        <authorList>
            <consortium name="DOE Joint Genome Institute"/>
            <person name="Mondo S.J."/>
            <person name="Dannebaum R.O."/>
            <person name="Kuo R.C."/>
            <person name="Labutti K."/>
            <person name="Haridas S."/>
            <person name="Kuo A."/>
            <person name="Salamov A."/>
            <person name="Ahrendt S.R."/>
            <person name="Lipzen A."/>
            <person name="Sullivan W."/>
            <person name="Andreopoulos W.B."/>
            <person name="Clum A."/>
            <person name="Lindquist E."/>
            <person name="Daum C."/>
            <person name="Ramamoorthy G.K."/>
            <person name="Gryganskyi A."/>
            <person name="Culley D."/>
            <person name="Magnuson J.K."/>
            <person name="James T.Y."/>
            <person name="O'Malley M.A."/>
            <person name="Stajich J.E."/>
            <person name="Spatafora J.W."/>
            <person name="Visel A."/>
            <person name="Grigoriev I.V."/>
        </authorList>
    </citation>
    <scope>NUCLEOTIDE SEQUENCE [LARGE SCALE GENOMIC DNA]</scope>
    <source>
        <strain evidence="7 8">NRRL 3301</strain>
    </source>
</reference>
<feature type="compositionally biased region" description="Polar residues" evidence="5">
    <location>
        <begin position="813"/>
        <end position="827"/>
    </location>
</feature>
<feature type="compositionally biased region" description="Low complexity" evidence="5">
    <location>
        <begin position="604"/>
        <end position="613"/>
    </location>
</feature>
<dbReference type="OrthoDB" id="9970124at2759"/>
<feature type="region of interest" description="Disordered" evidence="5">
    <location>
        <begin position="53"/>
        <end position="79"/>
    </location>
</feature>
<dbReference type="CDD" id="cd12148">
    <property type="entry name" value="fungal_TF_MHR"/>
    <property type="match status" value="1"/>
</dbReference>
<organism evidence="7 8">
    <name type="scientific">Hesseltinella vesiculosa</name>
    <dbReference type="NCBI Taxonomy" id="101127"/>
    <lineage>
        <taxon>Eukaryota</taxon>
        <taxon>Fungi</taxon>
        <taxon>Fungi incertae sedis</taxon>
        <taxon>Mucoromycota</taxon>
        <taxon>Mucoromycotina</taxon>
        <taxon>Mucoromycetes</taxon>
        <taxon>Mucorales</taxon>
        <taxon>Cunninghamellaceae</taxon>
        <taxon>Hesseltinella</taxon>
    </lineage>
</organism>
<accession>A0A1X2GCC4</accession>
<dbReference type="PANTHER" id="PTHR46910:SF3">
    <property type="entry name" value="HALOTOLERANCE PROTEIN 9-RELATED"/>
    <property type="match status" value="1"/>
</dbReference>
<dbReference type="SMART" id="SM00906">
    <property type="entry name" value="Fungal_trans"/>
    <property type="match status" value="1"/>
</dbReference>
<protein>
    <recommendedName>
        <fullName evidence="6">Xylanolytic transcriptional activator regulatory domain-containing protein</fullName>
    </recommendedName>
</protein>
<comment type="subcellular location">
    <subcellularLocation>
        <location evidence="1">Nucleus</location>
    </subcellularLocation>
</comment>
<dbReference type="GO" id="GO:0005634">
    <property type="term" value="C:nucleus"/>
    <property type="evidence" value="ECO:0007669"/>
    <property type="project" value="UniProtKB-SubCell"/>
</dbReference>
<evidence type="ECO:0000256" key="5">
    <source>
        <dbReference type="SAM" id="MobiDB-lite"/>
    </source>
</evidence>
<keyword evidence="3" id="KW-0238">DNA-binding</keyword>
<evidence type="ECO:0000313" key="7">
    <source>
        <dbReference type="EMBL" id="ORX50514.1"/>
    </source>
</evidence>
<evidence type="ECO:0000313" key="8">
    <source>
        <dbReference type="Proteomes" id="UP000242146"/>
    </source>
</evidence>
<dbReference type="InterPro" id="IPR050987">
    <property type="entry name" value="AtrR-like"/>
</dbReference>
<dbReference type="EMBL" id="MCGT01000023">
    <property type="protein sequence ID" value="ORX50514.1"/>
    <property type="molecule type" value="Genomic_DNA"/>
</dbReference>
<comment type="caution">
    <text evidence="7">The sequence shown here is derived from an EMBL/GenBank/DDBJ whole genome shotgun (WGS) entry which is preliminary data.</text>
</comment>
<dbReference type="GO" id="GO:0003677">
    <property type="term" value="F:DNA binding"/>
    <property type="evidence" value="ECO:0007669"/>
    <property type="project" value="UniProtKB-KW"/>
</dbReference>
<feature type="region of interest" description="Disordered" evidence="5">
    <location>
        <begin position="580"/>
        <end position="617"/>
    </location>
</feature>
<sequence length="921" mass="105059">MSEEERAATLELKNQQHELEALQITFYEIEAWIEKTSPILNRMTSELCKASEQFEKRRSLQPPQPQPVATTSNNHLRLPPEPIPTPSYSSPSILNNTQHDLHCPMKWSMSFQPNNSMRLETNIKSVDELVEAVQQIRLLTNDDPALPDHPFPSHPSSYFSRRRSRHTQADDEEDDDDLLYDDAGALLSPVSNITMATAWTNMEYWREAIRRRPRICLEKYKHHDMNLSCLTKDVSPNVMHYICHLYWDCLHPKFSSDWMTFWDRCDEPQRNQLCIDSGLAIVFMHGTRHHKDICANAHDIAFFYYDRARENLMDYFDTPHCATLETLLNLSMFCILCKQHSQSRIYIGLAIRMMLEMGMHRRSSLPADNLILRKKYLKFFMVLYYNDIQSSLYSGEPTQVNDNECDIDFYEVITLNTNLQQSKLTAYDDKVLEKEVFFVHLMALSKIGKQTVDLINDYQCQPHPLPHIVKDDLPYRWAKRIQALEIELAQWYNRLPDYYRVSMEPKSPPAKFHQHPSHGEYPHTPMCAGDLRMQSGLILMLQYQTQWILLHKTFYNSATSRRCSPVSTMASAFPLTPTATHGPGLSSPPLSSPISPPTFANNHSSSSSTASGSPCWQPTQRQQWHRQCNSRSEIVCLDAANRIVVLAETITEQFGWCVCQQFINCIYHASTIFCRHIIDHNNNAPAAKTPTRRHADAMLQRVVRVLSFSTMHYHGLPDDLCASLKDLLQQHGVLPTEDQAPPQPMDHEMDGLLTVSLEDALMEPPITANIEPPTDYFSSRPPPPISTAAVDRPTDASLYMPSSPVLSPSSSPTNHGSTTSPDASGSPFQPPPPNTLFEFIDTLPNSPHMYQYCLAQPRIRSSSKYRSLMAGESPTEAMLSIKMKDPVVDDSLAMEKNSALSASWRHKFSSPYVAAGNQRII</sequence>
<dbReference type="STRING" id="101127.A0A1X2GCC4"/>
<dbReference type="PANTHER" id="PTHR46910">
    <property type="entry name" value="TRANSCRIPTION FACTOR PDR1"/>
    <property type="match status" value="1"/>
</dbReference>
<name>A0A1X2GCC4_9FUNG</name>
<proteinExistence type="predicted"/>
<evidence type="ECO:0000256" key="1">
    <source>
        <dbReference type="ARBA" id="ARBA00004123"/>
    </source>
</evidence>
<gene>
    <name evidence="7" type="ORF">DM01DRAFT_1337690</name>
</gene>
<keyword evidence="4" id="KW-0539">Nucleus</keyword>
<evidence type="ECO:0000256" key="4">
    <source>
        <dbReference type="ARBA" id="ARBA00023242"/>
    </source>
</evidence>
<dbReference type="AlphaFoldDB" id="A0A1X2GCC4"/>
<dbReference type="GO" id="GO:0003700">
    <property type="term" value="F:DNA-binding transcription factor activity"/>
    <property type="evidence" value="ECO:0007669"/>
    <property type="project" value="InterPro"/>
</dbReference>
<keyword evidence="8" id="KW-1185">Reference proteome</keyword>
<dbReference type="GO" id="GO:0006351">
    <property type="term" value="P:DNA-templated transcription"/>
    <property type="evidence" value="ECO:0007669"/>
    <property type="project" value="InterPro"/>
</dbReference>
<dbReference type="InterPro" id="IPR007219">
    <property type="entry name" value="XnlR_reg_dom"/>
</dbReference>
<dbReference type="GO" id="GO:0008270">
    <property type="term" value="F:zinc ion binding"/>
    <property type="evidence" value="ECO:0007669"/>
    <property type="project" value="InterPro"/>
</dbReference>
<evidence type="ECO:0000259" key="6">
    <source>
        <dbReference type="SMART" id="SM00906"/>
    </source>
</evidence>